<dbReference type="EMBL" id="JBFOLJ010000001">
    <property type="protein sequence ID" value="KAL2558147.1"/>
    <property type="molecule type" value="Genomic_DNA"/>
</dbReference>
<dbReference type="AlphaFoldDB" id="A0ABD1X845"/>
<accession>A0ABD1X845</accession>
<organism evidence="3 4">
    <name type="scientific">Forsythia ovata</name>
    <dbReference type="NCBI Taxonomy" id="205694"/>
    <lineage>
        <taxon>Eukaryota</taxon>
        <taxon>Viridiplantae</taxon>
        <taxon>Streptophyta</taxon>
        <taxon>Embryophyta</taxon>
        <taxon>Tracheophyta</taxon>
        <taxon>Spermatophyta</taxon>
        <taxon>Magnoliopsida</taxon>
        <taxon>eudicotyledons</taxon>
        <taxon>Gunneridae</taxon>
        <taxon>Pentapetalae</taxon>
        <taxon>asterids</taxon>
        <taxon>lamiids</taxon>
        <taxon>Lamiales</taxon>
        <taxon>Oleaceae</taxon>
        <taxon>Forsythieae</taxon>
        <taxon>Forsythia</taxon>
    </lineage>
</organism>
<feature type="compositionally biased region" description="Low complexity" evidence="1">
    <location>
        <begin position="60"/>
        <end position="72"/>
    </location>
</feature>
<gene>
    <name evidence="3" type="ORF">Fot_02886</name>
    <name evidence="2" type="ORF">Fot_41461</name>
</gene>
<name>A0ABD1X845_9LAMI</name>
<evidence type="ECO:0000313" key="3">
    <source>
        <dbReference type="EMBL" id="KAL2558147.1"/>
    </source>
</evidence>
<evidence type="ECO:0000256" key="1">
    <source>
        <dbReference type="SAM" id="MobiDB-lite"/>
    </source>
</evidence>
<keyword evidence="4" id="KW-1185">Reference proteome</keyword>
<comment type="caution">
    <text evidence="3">The sequence shown here is derived from an EMBL/GenBank/DDBJ whole genome shotgun (WGS) entry which is preliminary data.</text>
</comment>
<evidence type="ECO:0000313" key="2">
    <source>
        <dbReference type="EMBL" id="KAL2488169.1"/>
    </source>
</evidence>
<sequence>MTIIPLSYNSQFWREIYLAVWRKFISHLQLNSGDSKSDTEESPTYSKYRVYSSIKPIPRRPQLQPTQQQPKPNFVTPCATHIVQTPPPTTVTTSTDAASTDVAAFVSHAPHPTAQLTQQFK</sequence>
<reference evidence="4" key="2">
    <citation type="submission" date="2024-07" db="EMBL/GenBank/DDBJ databases">
        <title>Two chromosome-level genome assemblies of Korean endemic species Abeliophyllum distichum and Forsythia ovata (Oleaceae).</title>
        <authorList>
            <person name="Jang H."/>
        </authorList>
    </citation>
    <scope>NUCLEOTIDE SEQUENCE [LARGE SCALE GENOMIC DNA]</scope>
</reference>
<dbReference type="EMBL" id="JBFOLJ010000012">
    <property type="protein sequence ID" value="KAL2488169.1"/>
    <property type="molecule type" value="Genomic_DNA"/>
</dbReference>
<protein>
    <submittedName>
        <fullName evidence="3">Uncharacterized protein</fullName>
    </submittedName>
</protein>
<feature type="region of interest" description="Disordered" evidence="1">
    <location>
        <begin position="53"/>
        <end position="95"/>
    </location>
</feature>
<evidence type="ECO:0000313" key="4">
    <source>
        <dbReference type="Proteomes" id="UP001604277"/>
    </source>
</evidence>
<reference evidence="3" key="1">
    <citation type="submission" date="2024-07" db="EMBL/GenBank/DDBJ databases">
        <title>Two chromosome-level genome assemblies of Korean endemic species Abeliophyllum distichum and Forsythia ovata (Oleaceae).</title>
        <authorList>
            <person name="Mun J.H."/>
        </authorList>
    </citation>
    <scope>NUCLEOTIDE SEQUENCE</scope>
    <source>
        <strain evidence="3">KNKB202402200001</strain>
        <tissue evidence="3">Leaf</tissue>
    </source>
</reference>
<dbReference type="Proteomes" id="UP001604277">
    <property type="component" value="Unassembled WGS sequence"/>
</dbReference>
<proteinExistence type="predicted"/>